<dbReference type="PANTHER" id="PTHR39757:SF3">
    <property type="entry name" value="LYCOPENE EPSILON CYCLASE, CHLOROPLASTIC"/>
    <property type="match status" value="1"/>
</dbReference>
<dbReference type="Gene3D" id="3.50.50.60">
    <property type="entry name" value="FAD/NAD(P)-binding domain"/>
    <property type="match status" value="1"/>
</dbReference>
<gene>
    <name evidence="1" type="ORF">FEM21_00390</name>
</gene>
<dbReference type="PANTHER" id="PTHR39757">
    <property type="match status" value="1"/>
</dbReference>
<keyword evidence="2" id="KW-1185">Reference proteome</keyword>
<accession>A0A066WRU9</accession>
<protein>
    <submittedName>
        <fullName evidence="1">Lycopene cyclase</fullName>
    </submittedName>
</protein>
<organism evidence="1 2">
    <name type="scientific">Flavobacterium seoulense</name>
    <dbReference type="NCBI Taxonomy" id="1492738"/>
    <lineage>
        <taxon>Bacteria</taxon>
        <taxon>Pseudomonadati</taxon>
        <taxon>Bacteroidota</taxon>
        <taxon>Flavobacteriia</taxon>
        <taxon>Flavobacteriales</taxon>
        <taxon>Flavobacteriaceae</taxon>
        <taxon>Flavobacterium</taxon>
    </lineage>
</organism>
<dbReference type="Pfam" id="PF05834">
    <property type="entry name" value="Lycopene_cycl"/>
    <property type="match status" value="1"/>
</dbReference>
<dbReference type="PATRIC" id="fig|1492738.3.peg.39"/>
<name>A0A066WRU9_9FLAO</name>
<dbReference type="EMBL" id="JNCA01000001">
    <property type="protein sequence ID" value="KDN56536.1"/>
    <property type="molecule type" value="Genomic_DNA"/>
</dbReference>
<dbReference type="AlphaFoldDB" id="A0A066WRU9"/>
<dbReference type="STRING" id="1492738.FEM21_00390"/>
<sequence length="360" mass="42447">MVQSGKYTDKSILLLDENPKKTNDRTWCFWEKENSIWESIVSKKWDSALFANTDFKRNLEIQPYQYKMIQGLDFYNFVFELLSKEKNITFLNEKVTDINELENHVYVASENNSFTCDRVFNSIYNKAVVGNQNKYPVLQQHFIGWKIKTFEAVFNPEQATFMDFSVAQKGNTRFMYVLPVSKNEALIEYTLFSADLLEKEEYESEIENYIQKLGIQNFEITEKEQGSIPMTCYPFWKKNTKRVLNIGTAGGWTKASTGYTFKNADKYSTLLVHFLQQQTDFRKFHRKSKFWFYDLLLLDILDRKNELGASIFSSMFKNGNPALIFKFLDEETSLPEDIQVILKCPKMVFIKALFKSRRYL</sequence>
<proteinExistence type="predicted"/>
<evidence type="ECO:0000313" key="2">
    <source>
        <dbReference type="Proteomes" id="UP000027064"/>
    </source>
</evidence>
<dbReference type="eggNOG" id="COG0644">
    <property type="taxonomic scope" value="Bacteria"/>
</dbReference>
<comment type="caution">
    <text evidence="1">The sequence shown here is derived from an EMBL/GenBank/DDBJ whole genome shotgun (WGS) entry which is preliminary data.</text>
</comment>
<reference evidence="1 2" key="1">
    <citation type="submission" date="2014-05" db="EMBL/GenBank/DDBJ databases">
        <title>Genome Sequence of Flavobacterium sp. EM1321.</title>
        <authorList>
            <person name="Shin S.-K."/>
            <person name="Yi H."/>
        </authorList>
    </citation>
    <scope>NUCLEOTIDE SEQUENCE [LARGE SCALE GENOMIC DNA]</scope>
    <source>
        <strain evidence="1 2">EM1321</strain>
    </source>
</reference>
<dbReference type="Proteomes" id="UP000027064">
    <property type="component" value="Unassembled WGS sequence"/>
</dbReference>
<evidence type="ECO:0000313" key="1">
    <source>
        <dbReference type="EMBL" id="KDN56536.1"/>
    </source>
</evidence>
<dbReference type="InterPro" id="IPR036188">
    <property type="entry name" value="FAD/NAD-bd_sf"/>
</dbReference>